<dbReference type="InterPro" id="IPR036890">
    <property type="entry name" value="HATPase_C_sf"/>
</dbReference>
<evidence type="ECO:0000313" key="1">
    <source>
        <dbReference type="EMBL" id="GAA5132752.1"/>
    </source>
</evidence>
<gene>
    <name evidence="1" type="ORF">GCM10023213_01390</name>
</gene>
<dbReference type="Gene3D" id="3.30.565.10">
    <property type="entry name" value="Histidine kinase-like ATPase, C-terminal domain"/>
    <property type="match status" value="1"/>
</dbReference>
<organism evidence="1 2">
    <name type="scientific">Prosthecobacter algae</name>
    <dbReference type="NCBI Taxonomy" id="1144682"/>
    <lineage>
        <taxon>Bacteria</taxon>
        <taxon>Pseudomonadati</taxon>
        <taxon>Verrucomicrobiota</taxon>
        <taxon>Verrucomicrobiia</taxon>
        <taxon>Verrucomicrobiales</taxon>
        <taxon>Verrucomicrobiaceae</taxon>
        <taxon>Prosthecobacter</taxon>
    </lineage>
</organism>
<name>A0ABP9NVK7_9BACT</name>
<dbReference type="EMBL" id="BAABIA010000001">
    <property type="protein sequence ID" value="GAA5132752.1"/>
    <property type="molecule type" value="Genomic_DNA"/>
</dbReference>
<dbReference type="SUPFAM" id="SSF55874">
    <property type="entry name" value="ATPase domain of HSP90 chaperone/DNA topoisomerase II/histidine kinase"/>
    <property type="match status" value="1"/>
</dbReference>
<dbReference type="Proteomes" id="UP001499852">
    <property type="component" value="Unassembled WGS sequence"/>
</dbReference>
<accession>A0ABP9NVK7</accession>
<proteinExistence type="predicted"/>
<evidence type="ECO:0000313" key="2">
    <source>
        <dbReference type="Proteomes" id="UP001499852"/>
    </source>
</evidence>
<dbReference type="InterPro" id="IPR011856">
    <property type="entry name" value="tRNA_endonuc-like_dom_sf"/>
</dbReference>
<dbReference type="RefSeq" id="WP_345734445.1">
    <property type="nucleotide sequence ID" value="NZ_BAABIA010000001.1"/>
</dbReference>
<dbReference type="Pfam" id="PF13589">
    <property type="entry name" value="HATPase_c_3"/>
    <property type="match status" value="1"/>
</dbReference>
<dbReference type="Gene3D" id="3.40.1350.10">
    <property type="match status" value="1"/>
</dbReference>
<comment type="caution">
    <text evidence="1">The sequence shown here is derived from an EMBL/GenBank/DDBJ whole genome shotgun (WGS) entry which is preliminary data.</text>
</comment>
<evidence type="ECO:0008006" key="3">
    <source>
        <dbReference type="Google" id="ProtNLM"/>
    </source>
</evidence>
<keyword evidence="2" id="KW-1185">Reference proteome</keyword>
<protein>
    <recommendedName>
        <fullName evidence="3">Histidine kinase/DNA gyrase B/HSP90-like ATPase</fullName>
    </recommendedName>
</protein>
<sequence>MQKSVHFRVDPKLAHVLGENYTSSEKALKELIDNAWDAEATEIHVTVPNILTDSPIIVQDNGSGMKTAEVESEYLNIASPRFSRKGDRTPNLNRTVKGRKGIGKFAGLILACEMELITQAAGKRTRVLISKLVLMEALGDLEKVPLPLDVADSDAPDAKGTTITLRNLNPKLSHIQPDKLKELLALDYGREPSFVIFVNGERVFHHDIQGEKFQTEITLPNGLIAKVSYTIAKNPLPTRIVGLILRVGGKSIGNPHLFGLENDEALSDRLRRRIVGEINLPADSLELTAAGGDVIESDKGFEMLMQIIPAELKRNLEATHKREFDLAKGRLTQAMNRRLENVPEHRRAIAEERITRLMQRSFQEGEKLERIEALVALVLDALEIDEYWTVCQHVHEAEKVDVFHFATALEEFGLCDLAFMGTQAKRRLEFLDGLDRLANDPKTSEAQMHKALATNLWVFGPEYSLMASNRQLRTIIEDYIGSDATDRPDLFLAGNVLKQHLLIEFKKPTLTVGRDAENQAKKYADTLTGKLGMSLEILIIGGEVDAKLVDEYTGKKTNFASYRAVISTAKTQLERMLKELASNLN</sequence>
<reference evidence="2" key="1">
    <citation type="journal article" date="2019" name="Int. J. Syst. Evol. Microbiol.">
        <title>The Global Catalogue of Microorganisms (GCM) 10K type strain sequencing project: providing services to taxonomists for standard genome sequencing and annotation.</title>
        <authorList>
            <consortium name="The Broad Institute Genomics Platform"/>
            <consortium name="The Broad Institute Genome Sequencing Center for Infectious Disease"/>
            <person name="Wu L."/>
            <person name="Ma J."/>
        </authorList>
    </citation>
    <scope>NUCLEOTIDE SEQUENCE [LARGE SCALE GENOMIC DNA]</scope>
    <source>
        <strain evidence="2">JCM 18053</strain>
    </source>
</reference>